<protein>
    <submittedName>
        <fullName evidence="1">Uncharacterized protein</fullName>
    </submittedName>
</protein>
<name>A0A0B6Y2C2_9EUPU</name>
<sequence length="49" mass="5693">MEQVDFRKGRELNEHIFTLQNNVETVSGGSKTQQCNPLLQKFTPHHKKV</sequence>
<dbReference type="EMBL" id="HACG01002820">
    <property type="protein sequence ID" value="CEK49685.1"/>
    <property type="molecule type" value="Transcribed_RNA"/>
</dbReference>
<dbReference type="AlphaFoldDB" id="A0A0B6Y2C2"/>
<reference evidence="1" key="1">
    <citation type="submission" date="2014-12" db="EMBL/GenBank/DDBJ databases">
        <title>Insight into the proteome of Arion vulgaris.</title>
        <authorList>
            <person name="Aradska J."/>
            <person name="Bulat T."/>
            <person name="Smidak R."/>
            <person name="Sarate P."/>
            <person name="Gangsoo J."/>
            <person name="Sialana F."/>
            <person name="Bilban M."/>
            <person name="Lubec G."/>
        </authorList>
    </citation>
    <scope>NUCLEOTIDE SEQUENCE</scope>
    <source>
        <tissue evidence="1">Skin</tissue>
    </source>
</reference>
<organism evidence="1">
    <name type="scientific">Arion vulgaris</name>
    <dbReference type="NCBI Taxonomy" id="1028688"/>
    <lineage>
        <taxon>Eukaryota</taxon>
        <taxon>Metazoa</taxon>
        <taxon>Spiralia</taxon>
        <taxon>Lophotrochozoa</taxon>
        <taxon>Mollusca</taxon>
        <taxon>Gastropoda</taxon>
        <taxon>Heterobranchia</taxon>
        <taxon>Euthyneura</taxon>
        <taxon>Panpulmonata</taxon>
        <taxon>Eupulmonata</taxon>
        <taxon>Stylommatophora</taxon>
        <taxon>Helicina</taxon>
        <taxon>Arionoidea</taxon>
        <taxon>Arionidae</taxon>
        <taxon>Arion</taxon>
    </lineage>
</organism>
<gene>
    <name evidence="1" type="primary">ORF8516</name>
</gene>
<proteinExistence type="predicted"/>
<accession>A0A0B6Y2C2</accession>
<evidence type="ECO:0000313" key="1">
    <source>
        <dbReference type="EMBL" id="CEK49685.1"/>
    </source>
</evidence>